<dbReference type="EC" id="2.5.1.39" evidence="11 12"/>
<dbReference type="InterPro" id="IPR006370">
    <property type="entry name" value="HB_polyprenyltransferase-like"/>
</dbReference>
<dbReference type="InterPro" id="IPR044878">
    <property type="entry name" value="UbiA_sf"/>
</dbReference>
<comment type="function">
    <text evidence="11">Catalyzes the prenylation of para-hydroxybenzoate (PHB) with an all-trans polyprenyl group. Mediates the second step in the final reaction sequence of ubiquinone-8 (UQ-8) biosynthesis, which is the condensation of the polyisoprenoid side chain with PHB, generating the first membrane-bound Q intermediate 3-octaprenyl-4-hydroxybenzoate.</text>
</comment>
<evidence type="ECO:0000256" key="2">
    <source>
        <dbReference type="ARBA" id="ARBA00004141"/>
    </source>
</evidence>
<evidence type="ECO:0000256" key="5">
    <source>
        <dbReference type="ARBA" id="ARBA00022519"/>
    </source>
</evidence>
<feature type="transmembrane region" description="Helical" evidence="11">
    <location>
        <begin position="140"/>
        <end position="156"/>
    </location>
</feature>
<dbReference type="FunFam" id="1.20.120.1780:FF:000001">
    <property type="entry name" value="4-hydroxybenzoate octaprenyltransferase"/>
    <property type="match status" value="1"/>
</dbReference>
<dbReference type="PANTHER" id="PTHR11048:SF28">
    <property type="entry name" value="4-HYDROXYBENZOATE POLYPRENYLTRANSFERASE, MITOCHONDRIAL"/>
    <property type="match status" value="1"/>
</dbReference>
<dbReference type="UniPathway" id="UPA00232"/>
<comment type="catalytic activity">
    <reaction evidence="11">
        <text>all-trans-octaprenyl diphosphate + 4-hydroxybenzoate = 4-hydroxy-3-(all-trans-octaprenyl)benzoate + diphosphate</text>
        <dbReference type="Rhea" id="RHEA:27782"/>
        <dbReference type="ChEBI" id="CHEBI:1617"/>
        <dbReference type="ChEBI" id="CHEBI:17879"/>
        <dbReference type="ChEBI" id="CHEBI:33019"/>
        <dbReference type="ChEBI" id="CHEBI:57711"/>
        <dbReference type="EC" id="2.5.1.39"/>
    </reaction>
</comment>
<keyword evidence="11" id="KW-0460">Magnesium</keyword>
<proteinExistence type="inferred from homology"/>
<dbReference type="NCBIfam" id="TIGR01474">
    <property type="entry name" value="ubiA_proteo"/>
    <property type="match status" value="1"/>
</dbReference>
<dbReference type="Gene3D" id="1.20.120.1780">
    <property type="entry name" value="UbiA prenyltransferase"/>
    <property type="match status" value="1"/>
</dbReference>
<dbReference type="GO" id="GO:0008412">
    <property type="term" value="F:4-hydroxybenzoate polyprenyltransferase activity"/>
    <property type="evidence" value="ECO:0007669"/>
    <property type="project" value="UniProtKB-UniRule"/>
</dbReference>
<keyword evidence="10 11" id="KW-0472">Membrane</keyword>
<feature type="transmembrane region" description="Helical" evidence="11">
    <location>
        <begin position="191"/>
        <end position="211"/>
    </location>
</feature>
<evidence type="ECO:0000256" key="10">
    <source>
        <dbReference type="ARBA" id="ARBA00023136"/>
    </source>
</evidence>
<dbReference type="FunFam" id="1.10.357.140:FF:000008">
    <property type="entry name" value="4-hydroxybenzoate octaprenyltransferase"/>
    <property type="match status" value="1"/>
</dbReference>
<keyword evidence="4 11" id="KW-1003">Cell membrane</keyword>
<dbReference type="HAMAP" id="MF_01635">
    <property type="entry name" value="UbiA"/>
    <property type="match status" value="1"/>
</dbReference>
<comment type="cofactor">
    <cofactor evidence="1 11">
        <name>Mg(2+)</name>
        <dbReference type="ChEBI" id="CHEBI:18420"/>
    </cofactor>
</comment>
<keyword evidence="7 11" id="KW-0831">Ubiquinone biosynthesis</keyword>
<evidence type="ECO:0000256" key="8">
    <source>
        <dbReference type="ARBA" id="ARBA00022692"/>
    </source>
</evidence>
<comment type="similarity">
    <text evidence="3 11">Belongs to the UbiA prenyltransferase family.</text>
</comment>
<evidence type="ECO:0000256" key="4">
    <source>
        <dbReference type="ARBA" id="ARBA00022475"/>
    </source>
</evidence>
<evidence type="ECO:0000313" key="13">
    <source>
        <dbReference type="EMBL" id="ADU91611.1"/>
    </source>
</evidence>
<dbReference type="KEGG" id="teq:TEQUI_0673"/>
<dbReference type="InterPro" id="IPR030470">
    <property type="entry name" value="UbiA_prenylTrfase_CS"/>
</dbReference>
<evidence type="ECO:0000313" key="14">
    <source>
        <dbReference type="Proteomes" id="UP000007472"/>
    </source>
</evidence>
<feature type="transmembrane region" description="Helical" evidence="11">
    <location>
        <begin position="44"/>
        <end position="64"/>
    </location>
</feature>
<comment type="subcellular location">
    <subcellularLocation>
        <location evidence="11">Cell inner membrane</location>
        <topology evidence="11">Multi-pass membrane protein</topology>
    </subcellularLocation>
    <subcellularLocation>
        <location evidence="2">Membrane</location>
        <topology evidence="2">Multi-pass membrane protein</topology>
    </subcellularLocation>
</comment>
<feature type="transmembrane region" description="Helical" evidence="11">
    <location>
        <begin position="294"/>
        <end position="312"/>
    </location>
</feature>
<evidence type="ECO:0000256" key="12">
    <source>
        <dbReference type="NCBIfam" id="TIGR01474"/>
    </source>
</evidence>
<dbReference type="GO" id="GO:0006744">
    <property type="term" value="P:ubiquinone biosynthetic process"/>
    <property type="evidence" value="ECO:0007669"/>
    <property type="project" value="UniProtKB-UniRule"/>
</dbReference>
<evidence type="ECO:0000256" key="9">
    <source>
        <dbReference type="ARBA" id="ARBA00022989"/>
    </source>
</evidence>
<dbReference type="PROSITE" id="PS00943">
    <property type="entry name" value="UBIA"/>
    <property type="match status" value="1"/>
</dbReference>
<keyword evidence="6 11" id="KW-0808">Transferase</keyword>
<gene>
    <name evidence="11" type="primary">ubiA</name>
    <name evidence="13" type="ordered locus">TEQUI_0673</name>
</gene>
<dbReference type="AlphaFoldDB" id="A0A654KGQ6"/>
<organism evidence="13 14">
    <name type="scientific">Taylorella equigenitalis (strain MCE9)</name>
    <dbReference type="NCBI Taxonomy" id="937774"/>
    <lineage>
        <taxon>Bacteria</taxon>
        <taxon>Pseudomonadati</taxon>
        <taxon>Pseudomonadota</taxon>
        <taxon>Betaproteobacteria</taxon>
        <taxon>Burkholderiales</taxon>
        <taxon>Alcaligenaceae</taxon>
        <taxon>Taylorella</taxon>
    </lineage>
</organism>
<sequence length="315" mass="36106">MDQTSINHKENTDLSDIAQDDWLTQYLPKSWVPYARLARLDRPAGTWFALITTFMALVQAAGTLPNIKRTIVFMLGTVLLRSAGCAINDIWDRDFDKHVERTRLRPLTSGQLTLRQAIIFFVVLMLIACLLLFFLNTYSILLALALVPLVIIYPLGKRFTFWPQIILGITFNWGMLMAWSDTINEIPFGAFLMYLGVVSWHLAYDTFYAYCDVEFDTKLGLKSTARYFGSEGKKWISGFYIVSVLCWLIAGYLLYMSWGYFVFLTVVAFALYGQLKRFEVDNPAGNFQLFKDNLFVNVLLLVAICLGVMFDLRTI</sequence>
<evidence type="ECO:0000256" key="3">
    <source>
        <dbReference type="ARBA" id="ARBA00005985"/>
    </source>
</evidence>
<accession>A0A654KGQ6</accession>
<dbReference type="Proteomes" id="UP000007472">
    <property type="component" value="Chromosome"/>
</dbReference>
<keyword evidence="5 11" id="KW-0997">Cell inner membrane</keyword>
<dbReference type="InterPro" id="IPR000537">
    <property type="entry name" value="UbiA_prenyltransferase"/>
</dbReference>
<comment type="pathway">
    <text evidence="11">Cofactor biosynthesis; ubiquinone biosynthesis.</text>
</comment>
<feature type="transmembrane region" description="Helical" evidence="11">
    <location>
        <begin position="256"/>
        <end position="273"/>
    </location>
</feature>
<dbReference type="GO" id="GO:0005886">
    <property type="term" value="C:plasma membrane"/>
    <property type="evidence" value="ECO:0007669"/>
    <property type="project" value="UniProtKB-SubCell"/>
</dbReference>
<dbReference type="Pfam" id="PF01040">
    <property type="entry name" value="UbiA"/>
    <property type="match status" value="1"/>
</dbReference>
<feature type="transmembrane region" description="Helical" evidence="11">
    <location>
        <begin position="232"/>
        <end position="250"/>
    </location>
</feature>
<keyword evidence="8 11" id="KW-0812">Transmembrane</keyword>
<dbReference type="Gene3D" id="1.10.357.140">
    <property type="entry name" value="UbiA prenyltransferase"/>
    <property type="match status" value="1"/>
</dbReference>
<evidence type="ECO:0000256" key="1">
    <source>
        <dbReference type="ARBA" id="ARBA00001946"/>
    </source>
</evidence>
<protein>
    <recommendedName>
        <fullName evidence="11 12">4-hydroxybenzoate octaprenyltransferase</fullName>
        <ecNumber evidence="11 12">2.5.1.39</ecNumber>
    </recommendedName>
    <alternativeName>
        <fullName evidence="11">4-HB polyprenyltransferase</fullName>
    </alternativeName>
</protein>
<dbReference type="EMBL" id="CP002456">
    <property type="protein sequence ID" value="ADU91611.1"/>
    <property type="molecule type" value="Genomic_DNA"/>
</dbReference>
<evidence type="ECO:0000256" key="11">
    <source>
        <dbReference type="HAMAP-Rule" id="MF_01635"/>
    </source>
</evidence>
<reference evidence="13 14" key="1">
    <citation type="journal article" date="2011" name="J. Bacteriol.">
        <title>Genome sequence of Taylorella equigenitalis MCE9, the causative agent of contagious equine metritis.</title>
        <authorList>
            <person name="Hebert L."/>
            <person name="Moumen B."/>
            <person name="Duquesne F."/>
            <person name="Breuil M.F."/>
            <person name="Laugier C."/>
            <person name="Batto J.M."/>
            <person name="Renault P."/>
            <person name="Petry S."/>
        </authorList>
    </citation>
    <scope>NUCLEOTIDE SEQUENCE [LARGE SCALE GENOMIC DNA]</scope>
    <source>
        <strain evidence="13 14">MCE9</strain>
    </source>
</reference>
<keyword evidence="9 11" id="KW-1133">Transmembrane helix</keyword>
<name>A0A654KGQ6_TAYEM</name>
<dbReference type="PANTHER" id="PTHR11048">
    <property type="entry name" value="PRENYLTRANSFERASES"/>
    <property type="match status" value="1"/>
</dbReference>
<dbReference type="CDD" id="cd13959">
    <property type="entry name" value="PT_UbiA_COQ2"/>
    <property type="match status" value="1"/>
</dbReference>
<evidence type="ECO:0000256" key="7">
    <source>
        <dbReference type="ARBA" id="ARBA00022688"/>
    </source>
</evidence>
<evidence type="ECO:0000256" key="6">
    <source>
        <dbReference type="ARBA" id="ARBA00022679"/>
    </source>
</evidence>
<dbReference type="InterPro" id="IPR039653">
    <property type="entry name" value="Prenyltransferase"/>
</dbReference>
<feature type="transmembrane region" description="Helical" evidence="11">
    <location>
        <begin position="112"/>
        <end position="134"/>
    </location>
</feature>